<dbReference type="AlphaFoldDB" id="A0A172YI61"/>
<proteinExistence type="inferred from homology"/>
<keyword evidence="4 9" id="KW-0997">Cell inner membrane</keyword>
<gene>
    <name evidence="11" type="ORF">A5892_16530</name>
</gene>
<comment type="similarity">
    <text evidence="8 9">Belongs to the TRAP transporter small permease family.</text>
</comment>
<evidence type="ECO:0000256" key="4">
    <source>
        <dbReference type="ARBA" id="ARBA00022519"/>
    </source>
</evidence>
<reference evidence="11 12" key="1">
    <citation type="submission" date="2016-04" db="EMBL/GenBank/DDBJ databases">
        <title>Complete Genome Sequence of Halotalea alkalilenta IHB B 13600.</title>
        <authorList>
            <person name="Swarnkar M.K."/>
            <person name="Sharma A."/>
            <person name="Kaushal K."/>
            <person name="Soni R."/>
            <person name="Rana S."/>
            <person name="Singh A.K."/>
            <person name="Gulati A."/>
        </authorList>
    </citation>
    <scope>NUCLEOTIDE SEQUENCE [LARGE SCALE GENOMIC DNA]</scope>
    <source>
        <strain evidence="11 12">IHB B 13600</strain>
    </source>
</reference>
<dbReference type="Proteomes" id="UP000077875">
    <property type="component" value="Chromosome"/>
</dbReference>
<dbReference type="InterPro" id="IPR055348">
    <property type="entry name" value="DctQ"/>
</dbReference>
<keyword evidence="7 9" id="KW-0472">Membrane</keyword>
<evidence type="ECO:0000256" key="9">
    <source>
        <dbReference type="RuleBase" id="RU369079"/>
    </source>
</evidence>
<evidence type="ECO:0000256" key="5">
    <source>
        <dbReference type="ARBA" id="ARBA00022692"/>
    </source>
</evidence>
<evidence type="ECO:0000256" key="8">
    <source>
        <dbReference type="ARBA" id="ARBA00038436"/>
    </source>
</evidence>
<dbReference type="STRING" id="376489.A5892_16530"/>
<keyword evidence="12" id="KW-1185">Reference proteome</keyword>
<keyword evidence="6 9" id="KW-1133">Transmembrane helix</keyword>
<evidence type="ECO:0000256" key="3">
    <source>
        <dbReference type="ARBA" id="ARBA00022475"/>
    </source>
</evidence>
<comment type="function">
    <text evidence="9">Part of the tripartite ATP-independent periplasmic (TRAP) transport system.</text>
</comment>
<feature type="transmembrane region" description="Helical" evidence="9">
    <location>
        <begin position="57"/>
        <end position="75"/>
    </location>
</feature>
<organism evidence="11 12">
    <name type="scientific">Halotalea alkalilenta</name>
    <dbReference type="NCBI Taxonomy" id="376489"/>
    <lineage>
        <taxon>Bacteria</taxon>
        <taxon>Pseudomonadati</taxon>
        <taxon>Pseudomonadota</taxon>
        <taxon>Gammaproteobacteria</taxon>
        <taxon>Oceanospirillales</taxon>
        <taxon>Halomonadaceae</taxon>
        <taxon>Halotalea</taxon>
    </lineage>
</organism>
<evidence type="ECO:0000256" key="7">
    <source>
        <dbReference type="ARBA" id="ARBA00023136"/>
    </source>
</evidence>
<keyword evidence="2 9" id="KW-0813">Transport</keyword>
<dbReference type="PANTHER" id="PTHR35011">
    <property type="entry name" value="2,3-DIKETO-L-GULONATE TRAP TRANSPORTER SMALL PERMEASE PROTEIN YIAM"/>
    <property type="match status" value="1"/>
</dbReference>
<feature type="transmembrane region" description="Helical" evidence="9">
    <location>
        <begin position="96"/>
        <end position="117"/>
    </location>
</feature>
<evidence type="ECO:0000256" key="1">
    <source>
        <dbReference type="ARBA" id="ARBA00004429"/>
    </source>
</evidence>
<evidence type="ECO:0000256" key="2">
    <source>
        <dbReference type="ARBA" id="ARBA00022448"/>
    </source>
</evidence>
<dbReference type="RefSeq" id="WP_064123728.1">
    <property type="nucleotide sequence ID" value="NZ_CP015243.1"/>
</dbReference>
<accession>A0A172YI61</accession>
<dbReference type="GO" id="GO:0022857">
    <property type="term" value="F:transmembrane transporter activity"/>
    <property type="evidence" value="ECO:0007669"/>
    <property type="project" value="UniProtKB-UniRule"/>
</dbReference>
<evidence type="ECO:0000259" key="10">
    <source>
        <dbReference type="Pfam" id="PF04290"/>
    </source>
</evidence>
<dbReference type="PANTHER" id="PTHR35011:SF2">
    <property type="entry name" value="2,3-DIKETO-L-GULONATE TRAP TRANSPORTER SMALL PERMEASE PROTEIN YIAM"/>
    <property type="match status" value="1"/>
</dbReference>
<name>A0A172YI61_9GAMM</name>
<evidence type="ECO:0000256" key="6">
    <source>
        <dbReference type="ARBA" id="ARBA00022989"/>
    </source>
</evidence>
<feature type="domain" description="Tripartite ATP-independent periplasmic transporters DctQ component" evidence="10">
    <location>
        <begin position="34"/>
        <end position="157"/>
    </location>
</feature>
<dbReference type="EMBL" id="CP015243">
    <property type="protein sequence ID" value="ANF58873.1"/>
    <property type="molecule type" value="Genomic_DNA"/>
</dbReference>
<keyword evidence="3" id="KW-1003">Cell membrane</keyword>
<protein>
    <recommendedName>
        <fullName evidence="9">TRAP transporter small permease protein</fullName>
    </recommendedName>
</protein>
<keyword evidence="5 9" id="KW-0812">Transmembrane</keyword>
<dbReference type="GO" id="GO:0005886">
    <property type="term" value="C:plasma membrane"/>
    <property type="evidence" value="ECO:0007669"/>
    <property type="project" value="UniProtKB-SubCell"/>
</dbReference>
<dbReference type="GO" id="GO:0015740">
    <property type="term" value="P:C4-dicarboxylate transport"/>
    <property type="evidence" value="ECO:0007669"/>
    <property type="project" value="TreeGrafter"/>
</dbReference>
<sequence>MNILTSLASRLLDATRFVSRFANRLIGGMLLLVVALIVVEVVLRKLGLASLRGVTEYSGYVLAILSSWTLAHTLIERAHIRIDLGYSKMPPVARTLLDLVSIFSVVLVGWVIALHAWPVLARSWSNGSLANTPLSTPLWIPQLIWALGYIWFAIAASVLGVRAVLAALLQGRAEVQALIGMTSESPILDAAKEERR</sequence>
<comment type="subcellular location">
    <subcellularLocation>
        <location evidence="1 9">Cell inner membrane</location>
        <topology evidence="1 9">Multi-pass membrane protein</topology>
    </subcellularLocation>
</comment>
<dbReference type="Pfam" id="PF04290">
    <property type="entry name" value="DctQ"/>
    <property type="match status" value="1"/>
</dbReference>
<comment type="subunit">
    <text evidence="9">The complex comprises the extracytoplasmic solute receptor protein and the two transmembrane proteins.</text>
</comment>
<evidence type="ECO:0000313" key="11">
    <source>
        <dbReference type="EMBL" id="ANF58873.1"/>
    </source>
</evidence>
<feature type="transmembrane region" description="Helical" evidence="9">
    <location>
        <begin position="21"/>
        <end position="42"/>
    </location>
</feature>
<feature type="transmembrane region" description="Helical" evidence="9">
    <location>
        <begin position="143"/>
        <end position="169"/>
    </location>
</feature>
<evidence type="ECO:0000313" key="12">
    <source>
        <dbReference type="Proteomes" id="UP000077875"/>
    </source>
</evidence>
<dbReference type="InterPro" id="IPR007387">
    <property type="entry name" value="TRAP_DctQ"/>
</dbReference>
<dbReference type="KEGG" id="haa:A5892_16530"/>